<reference evidence="3" key="1">
    <citation type="journal article" date="2020" name="Stud. Mycol.">
        <title>101 Dothideomycetes genomes: a test case for predicting lifestyles and emergence of pathogens.</title>
        <authorList>
            <person name="Haridas S."/>
            <person name="Albert R."/>
            <person name="Binder M."/>
            <person name="Bloem J."/>
            <person name="Labutti K."/>
            <person name="Salamov A."/>
            <person name="Andreopoulos B."/>
            <person name="Baker S."/>
            <person name="Barry K."/>
            <person name="Bills G."/>
            <person name="Bluhm B."/>
            <person name="Cannon C."/>
            <person name="Castanera R."/>
            <person name="Culley D."/>
            <person name="Daum C."/>
            <person name="Ezra D."/>
            <person name="Gonzalez J."/>
            <person name="Henrissat B."/>
            <person name="Kuo A."/>
            <person name="Liang C."/>
            <person name="Lipzen A."/>
            <person name="Lutzoni F."/>
            <person name="Magnuson J."/>
            <person name="Mondo S."/>
            <person name="Nolan M."/>
            <person name="Ohm R."/>
            <person name="Pangilinan J."/>
            <person name="Park H.-J."/>
            <person name="Ramirez L."/>
            <person name="Alfaro M."/>
            <person name="Sun H."/>
            <person name="Tritt A."/>
            <person name="Yoshinaga Y."/>
            <person name="Zwiers L.-H."/>
            <person name="Turgeon B."/>
            <person name="Goodwin S."/>
            <person name="Spatafora J."/>
            <person name="Crous P."/>
            <person name="Grigoriev I."/>
        </authorList>
    </citation>
    <scope>NUCLEOTIDE SEQUENCE</scope>
    <source>
        <strain evidence="3">CBS 123094</strain>
    </source>
</reference>
<evidence type="ECO:0000313" key="3">
    <source>
        <dbReference type="EMBL" id="KAF2000823.1"/>
    </source>
</evidence>
<dbReference type="OrthoDB" id="6359816at2759"/>
<dbReference type="SMART" id="SM00225">
    <property type="entry name" value="BTB"/>
    <property type="match status" value="1"/>
</dbReference>
<dbReference type="InterPro" id="IPR011333">
    <property type="entry name" value="SKP1/BTB/POZ_sf"/>
</dbReference>
<gene>
    <name evidence="3" type="ORF">P154DRAFT_563001</name>
</gene>
<proteinExistence type="predicted"/>
<evidence type="ECO:0000256" key="1">
    <source>
        <dbReference type="SAM" id="MobiDB-lite"/>
    </source>
</evidence>
<dbReference type="PROSITE" id="PS50097">
    <property type="entry name" value="BTB"/>
    <property type="match status" value="1"/>
</dbReference>
<dbReference type="Gene3D" id="3.30.710.10">
    <property type="entry name" value="Potassium Channel Kv1.1, Chain A"/>
    <property type="match status" value="1"/>
</dbReference>
<dbReference type="AlphaFoldDB" id="A0A6A5WFZ6"/>
<dbReference type="PANTHER" id="PTHR47843:SF2">
    <property type="entry name" value="BTB DOMAIN-CONTAINING PROTEIN"/>
    <property type="match status" value="1"/>
</dbReference>
<evidence type="ECO:0000313" key="4">
    <source>
        <dbReference type="Proteomes" id="UP000799779"/>
    </source>
</evidence>
<dbReference type="Pfam" id="PF00651">
    <property type="entry name" value="BTB"/>
    <property type="match status" value="1"/>
</dbReference>
<dbReference type="Proteomes" id="UP000799779">
    <property type="component" value="Unassembled WGS sequence"/>
</dbReference>
<dbReference type="EMBL" id="ML977586">
    <property type="protein sequence ID" value="KAF2000823.1"/>
    <property type="molecule type" value="Genomic_DNA"/>
</dbReference>
<evidence type="ECO:0000259" key="2">
    <source>
        <dbReference type="PROSITE" id="PS50097"/>
    </source>
</evidence>
<feature type="region of interest" description="Disordered" evidence="1">
    <location>
        <begin position="248"/>
        <end position="271"/>
    </location>
</feature>
<keyword evidence="4" id="KW-1185">Reference proteome</keyword>
<feature type="domain" description="BTB" evidence="2">
    <location>
        <begin position="19"/>
        <end position="90"/>
    </location>
</feature>
<accession>A0A6A5WFZ6</accession>
<organism evidence="3 4">
    <name type="scientific">Amniculicola lignicola CBS 123094</name>
    <dbReference type="NCBI Taxonomy" id="1392246"/>
    <lineage>
        <taxon>Eukaryota</taxon>
        <taxon>Fungi</taxon>
        <taxon>Dikarya</taxon>
        <taxon>Ascomycota</taxon>
        <taxon>Pezizomycotina</taxon>
        <taxon>Dothideomycetes</taxon>
        <taxon>Pleosporomycetidae</taxon>
        <taxon>Pleosporales</taxon>
        <taxon>Amniculicolaceae</taxon>
        <taxon>Amniculicola</taxon>
    </lineage>
</organism>
<dbReference type="InterPro" id="IPR000210">
    <property type="entry name" value="BTB/POZ_dom"/>
</dbReference>
<dbReference type="CDD" id="cd18186">
    <property type="entry name" value="BTB_POZ_ZBTB_KLHL-like"/>
    <property type="match status" value="1"/>
</dbReference>
<name>A0A6A5WFZ6_9PLEO</name>
<protein>
    <recommendedName>
        <fullName evidence="2">BTB domain-containing protein</fullName>
    </recommendedName>
</protein>
<dbReference type="PANTHER" id="PTHR47843">
    <property type="entry name" value="BTB DOMAIN-CONTAINING PROTEIN-RELATED"/>
    <property type="match status" value="1"/>
</dbReference>
<dbReference type="SUPFAM" id="SSF54695">
    <property type="entry name" value="POZ domain"/>
    <property type="match status" value="1"/>
</dbReference>
<sequence length="271" mass="30599">MASDSKTPAMSLFNNPTLSDIKIKQTYNDKTREYHAHKSVLCLHSTYFLKAFTGNYREASDAEMEVHDDDPESFELALKFIYSAKYQSIRKEINGDKDKNRIDVLCSIIKLYIVADKYHITSLLKESVLHLQVVWASKALTKIAPRMVIKPMVEEYYMQCGAPGSRMGKAITSSILKYYRRGTGSQLFGKMLVEHPMFSADIALTSSRKHLLSFKVMVCRLASCHFRVAVEDEDAVVQTLECPYCQTKGLKPGLDPDPDSDSGAEDKNESD</sequence>